<name>A0AAJ7WS68_PETMA</name>
<keyword evidence="4 6" id="KW-1133">Transmembrane helix</keyword>
<evidence type="ECO:0000256" key="1">
    <source>
        <dbReference type="ARBA" id="ARBA00004141"/>
    </source>
</evidence>
<dbReference type="Pfam" id="PF25807">
    <property type="entry name" value="Clarin-2"/>
    <property type="match status" value="1"/>
</dbReference>
<dbReference type="KEGG" id="pmrn:116941324"/>
<evidence type="ECO:0000313" key="7">
    <source>
        <dbReference type="Proteomes" id="UP001318040"/>
    </source>
</evidence>
<comment type="subcellular location">
    <subcellularLocation>
        <location evidence="1">Membrane</location>
        <topology evidence="1">Multi-pass membrane protein</topology>
    </subcellularLocation>
</comment>
<keyword evidence="5 6" id="KW-0472">Membrane</keyword>
<organism evidence="7 8">
    <name type="scientific">Petromyzon marinus</name>
    <name type="common">Sea lamprey</name>
    <dbReference type="NCBI Taxonomy" id="7757"/>
    <lineage>
        <taxon>Eukaryota</taxon>
        <taxon>Metazoa</taxon>
        <taxon>Chordata</taxon>
        <taxon>Craniata</taxon>
        <taxon>Vertebrata</taxon>
        <taxon>Cyclostomata</taxon>
        <taxon>Hyperoartia</taxon>
        <taxon>Petromyzontiformes</taxon>
        <taxon>Petromyzontidae</taxon>
        <taxon>Petromyzon</taxon>
    </lineage>
</organism>
<dbReference type="PANTHER" id="PTHR31548">
    <property type="entry name" value="CLARIN"/>
    <property type="match status" value="1"/>
</dbReference>
<dbReference type="GO" id="GO:0007605">
    <property type="term" value="P:sensory perception of sound"/>
    <property type="evidence" value="ECO:0007669"/>
    <property type="project" value="UniProtKB-ARBA"/>
</dbReference>
<gene>
    <name evidence="8" type="primary">CLRN3</name>
</gene>
<evidence type="ECO:0000256" key="5">
    <source>
        <dbReference type="ARBA" id="ARBA00023136"/>
    </source>
</evidence>
<feature type="transmembrane region" description="Helical" evidence="6">
    <location>
        <begin position="185"/>
        <end position="205"/>
    </location>
</feature>
<dbReference type="PANTHER" id="PTHR31548:SF3">
    <property type="entry name" value="CLARIN-3"/>
    <property type="match status" value="1"/>
</dbReference>
<dbReference type="GO" id="GO:0016020">
    <property type="term" value="C:membrane"/>
    <property type="evidence" value="ECO:0007669"/>
    <property type="project" value="UniProtKB-SubCell"/>
</dbReference>
<reference evidence="8" key="1">
    <citation type="submission" date="2025-08" db="UniProtKB">
        <authorList>
            <consortium name="RefSeq"/>
        </authorList>
    </citation>
    <scope>IDENTIFICATION</scope>
    <source>
        <tissue evidence="8">Sperm</tissue>
    </source>
</reference>
<protein>
    <submittedName>
        <fullName evidence="8">Clarin-3</fullName>
    </submittedName>
</protein>
<dbReference type="Proteomes" id="UP001318040">
    <property type="component" value="Chromosome 11"/>
</dbReference>
<accession>A0AAJ7WS68</accession>
<evidence type="ECO:0000256" key="3">
    <source>
        <dbReference type="ARBA" id="ARBA00022692"/>
    </source>
</evidence>
<evidence type="ECO:0000256" key="4">
    <source>
        <dbReference type="ARBA" id="ARBA00022989"/>
    </source>
</evidence>
<feature type="transmembrane region" description="Helical" evidence="6">
    <location>
        <begin position="136"/>
        <end position="158"/>
    </location>
</feature>
<dbReference type="InterPro" id="IPR026748">
    <property type="entry name" value="Clarin"/>
</dbReference>
<dbReference type="RefSeq" id="XP_032808176.1">
    <property type="nucleotide sequence ID" value="XM_032952285.1"/>
</dbReference>
<evidence type="ECO:0000313" key="8">
    <source>
        <dbReference type="RefSeq" id="XP_032808176.1"/>
    </source>
</evidence>
<keyword evidence="3 6" id="KW-0812">Transmembrane</keyword>
<feature type="transmembrane region" description="Helical" evidence="6">
    <location>
        <begin position="97"/>
        <end position="124"/>
    </location>
</feature>
<proteinExistence type="inferred from homology"/>
<evidence type="ECO:0000256" key="2">
    <source>
        <dbReference type="ARBA" id="ARBA00005787"/>
    </source>
</evidence>
<dbReference type="Gene3D" id="1.20.140.150">
    <property type="match status" value="1"/>
</dbReference>
<sequence>MVSARKKAYFLPAGFVSIGTIVMLGISLGSTNWVSVTVTYHPNNTGDATESHATSYYGMFSGKYIVNRGLNPVETSFQVIDKLFKTDGEKGTGQVAYAFQMLFLIVGVLFAAIKCLFAFINGLTNPYHNIQGPRGLYIWNSVCGGCCLLALIIFPLAAQTSGMTEVFLDLIPEESISGFTYGTPYWLLLGALLSCAVSMAITYAYHNVNLEDRKAATKATSPATNTEVLMY</sequence>
<feature type="transmembrane region" description="Helical" evidence="6">
    <location>
        <begin position="9"/>
        <end position="28"/>
    </location>
</feature>
<dbReference type="CTD" id="119467"/>
<dbReference type="AlphaFoldDB" id="A0AAJ7WS68"/>
<keyword evidence="7" id="KW-1185">Reference proteome</keyword>
<comment type="similarity">
    <text evidence="2">Belongs to the clarin family.</text>
</comment>
<evidence type="ECO:0000256" key="6">
    <source>
        <dbReference type="SAM" id="Phobius"/>
    </source>
</evidence>